<dbReference type="eggNOG" id="COG0515">
    <property type="taxonomic scope" value="Bacteria"/>
</dbReference>
<organism evidence="3 4">
    <name type="scientific">Natranaerobius thermophilus (strain ATCC BAA-1301 / DSM 18059 / JW/NM-WN-LF)</name>
    <dbReference type="NCBI Taxonomy" id="457570"/>
    <lineage>
        <taxon>Bacteria</taxon>
        <taxon>Bacillati</taxon>
        <taxon>Bacillota</taxon>
        <taxon>Clostridia</taxon>
        <taxon>Natranaerobiales</taxon>
        <taxon>Natranaerobiaceae</taxon>
        <taxon>Natranaerobius</taxon>
    </lineage>
</organism>
<evidence type="ECO:0000256" key="1">
    <source>
        <dbReference type="SAM" id="Phobius"/>
    </source>
</evidence>
<dbReference type="InterPro" id="IPR011528">
    <property type="entry name" value="NERD"/>
</dbReference>
<dbReference type="KEGG" id="nth:Nther_0849"/>
<dbReference type="HOGENOM" id="CLU_972632_0_0_9"/>
<reference evidence="3 4" key="2">
    <citation type="journal article" date="2011" name="J. Bacteriol.">
        <title>Complete genome sequence of the anaerobic, halophilic alkalithermophile Natranaerobius thermophilus JW/NM-WN-LF.</title>
        <authorList>
            <person name="Zhao B."/>
            <person name="Mesbah N.M."/>
            <person name="Dalin E."/>
            <person name="Goodwin L."/>
            <person name="Nolan M."/>
            <person name="Pitluck S."/>
            <person name="Chertkov O."/>
            <person name="Brettin T.S."/>
            <person name="Han J."/>
            <person name="Larimer F.W."/>
            <person name="Land M.L."/>
            <person name="Hauser L."/>
            <person name="Kyrpides N."/>
            <person name="Wiegel J."/>
        </authorList>
    </citation>
    <scope>NUCLEOTIDE SEQUENCE [LARGE SCALE GENOMIC DNA]</scope>
    <source>
        <strain evidence="4">ATCC BAA-1301 / DSM 18059 / JW/NM-WN-LF</strain>
    </source>
</reference>
<dbReference type="PROSITE" id="PS50965">
    <property type="entry name" value="NERD"/>
    <property type="match status" value="1"/>
</dbReference>
<dbReference type="EMBL" id="CP001034">
    <property type="protein sequence ID" value="ACB84434.1"/>
    <property type="molecule type" value="Genomic_DNA"/>
</dbReference>
<name>B2A868_NATTJ</name>
<dbReference type="OrthoDB" id="9776650at2"/>
<dbReference type="RefSeq" id="WP_012447312.1">
    <property type="nucleotide sequence ID" value="NC_010718.1"/>
</dbReference>
<proteinExistence type="predicted"/>
<protein>
    <submittedName>
        <fullName evidence="3">NERD domain protein</fullName>
    </submittedName>
</protein>
<dbReference type="InParanoid" id="B2A868"/>
<keyword evidence="4" id="KW-1185">Reference proteome</keyword>
<sequence>MEGLCSLIFLGFIGFVIYNFFMNIKGYFAIKKTNKIMGKAGDLVTDEDVDQIIKTLKGNIPNHPKYWNNLKSHFSMVNNSEHVSYSKKERLKNLLIKKGVHVGGIKLKKNRKEIKEENFEIGNKGEEEVKHNLNFMKVNGYHILNNVKLSSPAGRQEIDHIIIGETGIFHVETKAFKGQGKIVIDEDGNWFKEMGNKTSVIKNPIAQVDRHDSVIKNLLKNQLPGTEKFVTPVIVIATESFIIKGRKNCPVTVLKAEELSQFVKNYDRNEQLDEETVKKVYQKLNK</sequence>
<keyword evidence="1" id="KW-0472">Membrane</keyword>
<accession>B2A868</accession>
<gene>
    <name evidence="3" type="ordered locus">Nther_0849</name>
</gene>
<dbReference type="STRING" id="457570.Nther_0849"/>
<evidence type="ECO:0000313" key="4">
    <source>
        <dbReference type="Proteomes" id="UP000001683"/>
    </source>
</evidence>
<keyword evidence="1" id="KW-1133">Transmembrane helix</keyword>
<dbReference type="Pfam" id="PF08378">
    <property type="entry name" value="NERD"/>
    <property type="match status" value="1"/>
</dbReference>
<dbReference type="Proteomes" id="UP000001683">
    <property type="component" value="Chromosome"/>
</dbReference>
<reference evidence="3 4" key="1">
    <citation type="submission" date="2008-04" db="EMBL/GenBank/DDBJ databases">
        <title>Complete sequence of chromosome of Natranaerobius thermophilus JW/NM-WN-LF.</title>
        <authorList>
            <consortium name="US DOE Joint Genome Institute"/>
            <person name="Copeland A."/>
            <person name="Lucas S."/>
            <person name="Lapidus A."/>
            <person name="Glavina del Rio T."/>
            <person name="Dalin E."/>
            <person name="Tice H."/>
            <person name="Bruce D."/>
            <person name="Goodwin L."/>
            <person name="Pitluck S."/>
            <person name="Chertkov O."/>
            <person name="Brettin T."/>
            <person name="Detter J.C."/>
            <person name="Han C."/>
            <person name="Kuske C.R."/>
            <person name="Schmutz J."/>
            <person name="Larimer F."/>
            <person name="Land M."/>
            <person name="Hauser L."/>
            <person name="Kyrpides N."/>
            <person name="Lykidis A."/>
            <person name="Mesbah N.M."/>
            <person name="Wiegel J."/>
        </authorList>
    </citation>
    <scope>NUCLEOTIDE SEQUENCE [LARGE SCALE GENOMIC DNA]</scope>
    <source>
        <strain evidence="4">ATCC BAA-1301 / DSM 18059 / JW/NM-WN-LF</strain>
    </source>
</reference>
<evidence type="ECO:0000313" key="3">
    <source>
        <dbReference type="EMBL" id="ACB84434.1"/>
    </source>
</evidence>
<feature type="transmembrane region" description="Helical" evidence="1">
    <location>
        <begin position="6"/>
        <end position="30"/>
    </location>
</feature>
<feature type="domain" description="NERD" evidence="2">
    <location>
        <begin position="121"/>
        <end position="238"/>
    </location>
</feature>
<keyword evidence="1" id="KW-0812">Transmembrane</keyword>
<evidence type="ECO:0000259" key="2">
    <source>
        <dbReference type="PROSITE" id="PS50965"/>
    </source>
</evidence>
<dbReference type="AlphaFoldDB" id="B2A868"/>